<reference evidence="1 2" key="1">
    <citation type="submission" date="2016-10" db="EMBL/GenBank/DDBJ databases">
        <authorList>
            <person name="Varghese N."/>
            <person name="Submissions S."/>
        </authorList>
    </citation>
    <scope>NUCLEOTIDE SEQUENCE [LARGE SCALE GENOMIC DNA]</scope>
    <source>
        <strain evidence="1 2">Mar_2010_102</strain>
    </source>
</reference>
<protein>
    <recommendedName>
        <fullName evidence="3">Transcription elongation factor</fullName>
    </recommendedName>
</protein>
<evidence type="ECO:0000313" key="2">
    <source>
        <dbReference type="Proteomes" id="UP000198858"/>
    </source>
</evidence>
<dbReference type="AlphaFoldDB" id="A0A1H1MV95"/>
<dbReference type="Proteomes" id="UP000198858">
    <property type="component" value="Chromosome I"/>
</dbReference>
<dbReference type="STRING" id="1250231.SAMN04488552_1464"/>
<proteinExistence type="predicted"/>
<dbReference type="EMBL" id="LT629745">
    <property type="protein sequence ID" value="SDR90607.1"/>
    <property type="molecule type" value="Genomic_DNA"/>
</dbReference>
<organism evidence="1 2">
    <name type="scientific">Christiangramia echinicola</name>
    <dbReference type="NCBI Taxonomy" id="279359"/>
    <lineage>
        <taxon>Bacteria</taxon>
        <taxon>Pseudomonadati</taxon>
        <taxon>Bacteroidota</taxon>
        <taxon>Flavobacteriia</taxon>
        <taxon>Flavobacteriales</taxon>
        <taxon>Flavobacteriaceae</taxon>
        <taxon>Christiangramia</taxon>
    </lineage>
</organism>
<name>A0A1H1MV95_9FLAO</name>
<dbReference type="RefSeq" id="WP_089661870.1">
    <property type="nucleotide sequence ID" value="NZ_LT629745.1"/>
</dbReference>
<keyword evidence="2" id="KW-1185">Reference proteome</keyword>
<accession>A0A1H1MV95</accession>
<sequence>MAANRSELIRACRDYLQTKIMVVRKAMDSLKEDMENESKSSAGDKFETGREMINIEWNKLSVQLNEYDRLGQILNRIEEHKPNGNIILGSMVITDIAKYFISIPAGEIKSDDEKYYAVGIKAPIAQMLLGKKVGDKITFNGKECIIEDIN</sequence>
<evidence type="ECO:0008006" key="3">
    <source>
        <dbReference type="Google" id="ProtNLM"/>
    </source>
</evidence>
<evidence type="ECO:0000313" key="1">
    <source>
        <dbReference type="EMBL" id="SDR90607.1"/>
    </source>
</evidence>
<gene>
    <name evidence="1" type="ORF">SAMN04488552_1464</name>
</gene>